<proteinExistence type="predicted"/>
<dbReference type="Proteomes" id="UP000838756">
    <property type="component" value="Unassembled WGS sequence"/>
</dbReference>
<protein>
    <submittedName>
        <fullName evidence="2">Jg12211 protein</fullName>
    </submittedName>
</protein>
<evidence type="ECO:0000256" key="1">
    <source>
        <dbReference type="SAM" id="MobiDB-lite"/>
    </source>
</evidence>
<evidence type="ECO:0000313" key="3">
    <source>
        <dbReference type="Proteomes" id="UP000838756"/>
    </source>
</evidence>
<dbReference type="AlphaFoldDB" id="A0A8S4QZV7"/>
<dbReference type="EMBL" id="CAKXAJ010020201">
    <property type="protein sequence ID" value="CAH2220752.1"/>
    <property type="molecule type" value="Genomic_DNA"/>
</dbReference>
<comment type="caution">
    <text evidence="2">The sequence shown here is derived from an EMBL/GenBank/DDBJ whole genome shotgun (WGS) entry which is preliminary data.</text>
</comment>
<sequence>MACHNLHKPEGECTILPLNPLTEDQADGLYGAFACGGARNASNKIGPPNVTMFLTSPANRRRHGAPGPLTFGSSRPSAAAAPTTRG</sequence>
<reference evidence="2" key="1">
    <citation type="submission" date="2022-03" db="EMBL/GenBank/DDBJ databases">
        <authorList>
            <person name="Lindestad O."/>
        </authorList>
    </citation>
    <scope>NUCLEOTIDE SEQUENCE</scope>
</reference>
<evidence type="ECO:0000313" key="2">
    <source>
        <dbReference type="EMBL" id="CAH2220752.1"/>
    </source>
</evidence>
<gene>
    <name evidence="2" type="primary">jg12211</name>
    <name evidence="2" type="ORF">PAEG_LOCUS6635</name>
</gene>
<name>A0A8S4QZV7_9NEOP</name>
<feature type="compositionally biased region" description="Low complexity" evidence="1">
    <location>
        <begin position="72"/>
        <end position="86"/>
    </location>
</feature>
<accession>A0A8S4QZV7</accession>
<organism evidence="2 3">
    <name type="scientific">Pararge aegeria aegeria</name>
    <dbReference type="NCBI Taxonomy" id="348720"/>
    <lineage>
        <taxon>Eukaryota</taxon>
        <taxon>Metazoa</taxon>
        <taxon>Ecdysozoa</taxon>
        <taxon>Arthropoda</taxon>
        <taxon>Hexapoda</taxon>
        <taxon>Insecta</taxon>
        <taxon>Pterygota</taxon>
        <taxon>Neoptera</taxon>
        <taxon>Endopterygota</taxon>
        <taxon>Lepidoptera</taxon>
        <taxon>Glossata</taxon>
        <taxon>Ditrysia</taxon>
        <taxon>Papilionoidea</taxon>
        <taxon>Nymphalidae</taxon>
        <taxon>Satyrinae</taxon>
        <taxon>Satyrini</taxon>
        <taxon>Parargina</taxon>
        <taxon>Pararge</taxon>
    </lineage>
</organism>
<feature type="region of interest" description="Disordered" evidence="1">
    <location>
        <begin position="58"/>
        <end position="86"/>
    </location>
</feature>
<keyword evidence="3" id="KW-1185">Reference proteome</keyword>